<dbReference type="RefSeq" id="WP_211345216.1">
    <property type="nucleotide sequence ID" value="NZ_BAABCI010000023.1"/>
</dbReference>
<dbReference type="EMBL" id="VFMO01000001">
    <property type="protein sequence ID" value="TQJ15762.1"/>
    <property type="molecule type" value="Genomic_DNA"/>
</dbReference>
<dbReference type="Pfam" id="PF09186">
    <property type="entry name" value="DUF1949"/>
    <property type="match status" value="1"/>
</dbReference>
<dbReference type="Proteomes" id="UP000320806">
    <property type="component" value="Unassembled WGS sequence"/>
</dbReference>
<dbReference type="SUPFAM" id="SSF54211">
    <property type="entry name" value="Ribosomal protein S5 domain 2-like"/>
    <property type="match status" value="1"/>
</dbReference>
<dbReference type="GO" id="GO:0006446">
    <property type="term" value="P:regulation of translational initiation"/>
    <property type="evidence" value="ECO:0007669"/>
    <property type="project" value="TreeGrafter"/>
</dbReference>
<sequence length="208" mass="22019">MSSYLTLPSRTDRVAEIEIKRSRFLAVVRRVGDEDAARALVADLRRKHHDARHHCSAFILGPTPSIERSNDDGEPAGTAGGPMLDVLRGRELSDVAAVVVRWFGGTLLGAGGLVRAYGDAVAAALDGAPLVRRAQDDLFDLSVSHADAGKVESDLRARGVGVLGVDYLDRALLHLAGDLDDLAPAVAEITSGAGILQPAGTRWVDRPT</sequence>
<dbReference type="PROSITE" id="PS00910">
    <property type="entry name" value="UPF0029"/>
    <property type="match status" value="1"/>
</dbReference>
<protein>
    <submittedName>
        <fullName evidence="5">Putative YigZ family protein</fullName>
    </submittedName>
</protein>
<dbReference type="PANTHER" id="PTHR16301">
    <property type="entry name" value="IMPACT-RELATED"/>
    <property type="match status" value="1"/>
</dbReference>
<dbReference type="AlphaFoldDB" id="A0A542EK88"/>
<feature type="region of interest" description="Disordered" evidence="2">
    <location>
        <begin position="63"/>
        <end position="82"/>
    </location>
</feature>
<evidence type="ECO:0000313" key="6">
    <source>
        <dbReference type="Proteomes" id="UP000320806"/>
    </source>
</evidence>
<feature type="domain" description="UPF0029" evidence="4">
    <location>
        <begin position="141"/>
        <end position="192"/>
    </location>
</feature>
<comment type="caution">
    <text evidence="5">The sequence shown here is derived from an EMBL/GenBank/DDBJ whole genome shotgun (WGS) entry which is preliminary data.</text>
</comment>
<dbReference type="Gene3D" id="3.30.230.30">
    <property type="entry name" value="Impact, N-terminal domain"/>
    <property type="match status" value="1"/>
</dbReference>
<accession>A0A542EK88</accession>
<reference evidence="5 6" key="1">
    <citation type="submission" date="2019-06" db="EMBL/GenBank/DDBJ databases">
        <title>Sequencing the genomes of 1000 actinobacteria strains.</title>
        <authorList>
            <person name="Klenk H.-P."/>
        </authorList>
    </citation>
    <scope>NUCLEOTIDE SEQUENCE [LARGE SCALE GENOMIC DNA]</scope>
    <source>
        <strain evidence="5 6">DSM 19828</strain>
    </source>
</reference>
<proteinExistence type="inferred from homology"/>
<evidence type="ECO:0000256" key="2">
    <source>
        <dbReference type="SAM" id="MobiDB-lite"/>
    </source>
</evidence>
<gene>
    <name evidence="5" type="ORF">FB459_3330</name>
</gene>
<comment type="similarity">
    <text evidence="1">Belongs to the IMPACT family.</text>
</comment>
<dbReference type="InterPro" id="IPR036956">
    <property type="entry name" value="Impact_N_sf"/>
</dbReference>
<keyword evidence="6" id="KW-1185">Reference proteome</keyword>
<evidence type="ECO:0000256" key="1">
    <source>
        <dbReference type="ARBA" id="ARBA00007665"/>
    </source>
</evidence>
<dbReference type="InterPro" id="IPR020569">
    <property type="entry name" value="UPF0029_Impact_CS"/>
</dbReference>
<dbReference type="InterPro" id="IPR001498">
    <property type="entry name" value="Impact_N"/>
</dbReference>
<feature type="domain" description="Impact N-terminal" evidence="3">
    <location>
        <begin position="20"/>
        <end position="125"/>
    </location>
</feature>
<dbReference type="InterPro" id="IPR020568">
    <property type="entry name" value="Ribosomal_Su5_D2-typ_SF"/>
</dbReference>
<evidence type="ECO:0000259" key="4">
    <source>
        <dbReference type="Pfam" id="PF09186"/>
    </source>
</evidence>
<evidence type="ECO:0000259" key="3">
    <source>
        <dbReference type="Pfam" id="PF01205"/>
    </source>
</evidence>
<name>A0A542EK88_9MICO</name>
<dbReference type="Pfam" id="PF01205">
    <property type="entry name" value="Impact_N"/>
    <property type="match status" value="1"/>
</dbReference>
<dbReference type="InterPro" id="IPR023582">
    <property type="entry name" value="Impact"/>
</dbReference>
<organism evidence="5 6">
    <name type="scientific">Yimella lutea</name>
    <dbReference type="NCBI Taxonomy" id="587872"/>
    <lineage>
        <taxon>Bacteria</taxon>
        <taxon>Bacillati</taxon>
        <taxon>Actinomycetota</taxon>
        <taxon>Actinomycetes</taxon>
        <taxon>Micrococcales</taxon>
        <taxon>Dermacoccaceae</taxon>
        <taxon>Yimella</taxon>
    </lineage>
</organism>
<dbReference type="PANTHER" id="PTHR16301:SF20">
    <property type="entry name" value="IMPACT FAMILY MEMBER YIGZ"/>
    <property type="match status" value="1"/>
</dbReference>
<evidence type="ECO:0000313" key="5">
    <source>
        <dbReference type="EMBL" id="TQJ15762.1"/>
    </source>
</evidence>
<dbReference type="InterPro" id="IPR015269">
    <property type="entry name" value="UPF0029_Impact_C"/>
</dbReference>
<dbReference type="GO" id="GO:0005737">
    <property type="term" value="C:cytoplasm"/>
    <property type="evidence" value="ECO:0007669"/>
    <property type="project" value="TreeGrafter"/>
</dbReference>